<dbReference type="PANTHER" id="PTHR31791:SF47">
    <property type="entry name" value="INACTIVE FRIGIDA-LIKE PROTEIN 2"/>
    <property type="match status" value="1"/>
</dbReference>
<dbReference type="KEGG" id="taes:123086564"/>
<feature type="compositionally biased region" description="Low complexity" evidence="5">
    <location>
        <begin position="568"/>
        <end position="577"/>
    </location>
</feature>
<dbReference type="EnsemblPlants" id="TraesCS4A02G205600.1">
    <property type="protein sequence ID" value="TraesCS4A02G205600.1.cds1"/>
    <property type="gene ID" value="TraesCS4A02G205600"/>
</dbReference>
<feature type="compositionally biased region" description="Acidic residues" evidence="5">
    <location>
        <begin position="232"/>
        <end position="243"/>
    </location>
</feature>
<dbReference type="InterPro" id="IPR012474">
    <property type="entry name" value="Frigida"/>
</dbReference>
<keyword evidence="3 4" id="KW-0287">Flowering</keyword>
<feature type="compositionally biased region" description="Basic residues" evidence="5">
    <location>
        <begin position="554"/>
        <end position="563"/>
    </location>
</feature>
<dbReference type="SMR" id="A0A3B6HYL8"/>
<feature type="compositionally biased region" description="Basic and acidic residues" evidence="5">
    <location>
        <begin position="209"/>
        <end position="218"/>
    </location>
</feature>
<keyword evidence="2 4" id="KW-0221">Differentiation</keyword>
<dbReference type="GO" id="GO:0030154">
    <property type="term" value="P:cell differentiation"/>
    <property type="evidence" value="ECO:0007669"/>
    <property type="project" value="UniProtKB-KW"/>
</dbReference>
<reference evidence="6" key="2">
    <citation type="submission" date="2018-10" db="UniProtKB">
        <authorList>
            <consortium name="EnsemblPlants"/>
        </authorList>
    </citation>
    <scope>IDENTIFICATION</scope>
</reference>
<reference evidence="6" key="1">
    <citation type="submission" date="2018-08" db="EMBL/GenBank/DDBJ databases">
        <authorList>
            <person name="Rossello M."/>
        </authorList>
    </citation>
    <scope>NUCLEOTIDE SEQUENCE [LARGE SCALE GENOMIC DNA]</scope>
    <source>
        <strain evidence="6">cv. Chinese Spring</strain>
    </source>
</reference>
<gene>
    <name evidence="6" type="primary">LOC123086564</name>
</gene>
<evidence type="ECO:0000313" key="7">
    <source>
        <dbReference type="Proteomes" id="UP000019116"/>
    </source>
</evidence>
<dbReference type="OMA" id="PRPCATK"/>
<dbReference type="Proteomes" id="UP000019116">
    <property type="component" value="Chromosome 4A"/>
</dbReference>
<evidence type="ECO:0000256" key="5">
    <source>
        <dbReference type="SAM" id="MobiDB-lite"/>
    </source>
</evidence>
<dbReference type="STRING" id="4565.A0A3B6HYL8"/>
<accession>A0A3B6HYL8</accession>
<feature type="region of interest" description="Disordered" evidence="5">
    <location>
        <begin position="1"/>
        <end position="36"/>
    </location>
</feature>
<comment type="similarity">
    <text evidence="1 4">Belongs to the Frigida family.</text>
</comment>
<dbReference type="OrthoDB" id="1166059at2759"/>
<evidence type="ECO:0000313" key="6">
    <source>
        <dbReference type="EnsemblPlants" id="TraesCS4A02G205600.1.cds1"/>
    </source>
</evidence>
<sequence>MESASAQSAAAKIPIPTPSPPIAQSDSDQPPKAMATAEVEAAIAALPARKEALREAFDRLAACSPFPLPFTWGELDVHISSLQSSISLRHRQLRVLEGARSALAVPAPLPTGKRKNQGDEDTTSEEEEVEEEEYEEVMEEVEEEVEVEVEEEVEEEVEVEEEDADDEEVVVEEEEEEEVVEIEEDEVDANNAAGKPQKDGEQMLEAEEEKVNEHKVLEASDEAERDCKVEKDEEEPQVSDDEMGDAKDEQQEAKKVSVKKVCNKDLVAACSRMNVAGLVNIVFNNNIDRQEYPVAMCNAKDAAALVLDVVRIFLPKKQTKTNRIWENCVALIRCVPAVSPKLSVRMIDQAKLFAKYWKKKIGESEICGDHGMLDSWAFLNFIISYNIVSEFDVDEIIRLYGTVPRKYQKKNCVNLCKGLGLVSRISDLIDYLIENGQQLSVIPMTQVLQLVDKYPPLALLEGYVEKAKGTALELLSKNGLDKSLNLTISKEIENLRLAESMVKQQLTDSRKSVTILEEINKLLVEYAKSRITTNASTTSTLNSRQQQKTQQQKQKQKYKKHKKEQQQHEGQVGQVQGKQRKLEGKQLYLNQPRPCVTKLPTPTGPSARSLSPVIPNVTQIGPIGHRPFDLMPAIPLPFLPGIQGGPVAANVVPTRHNPFQQNPLYRHPSFHP</sequence>
<dbReference type="Gramene" id="TraesCS4A02G205600.1">
    <property type="protein sequence ID" value="TraesCS4A02G205600.1.cds1"/>
    <property type="gene ID" value="TraesCS4A02G205600"/>
</dbReference>
<dbReference type="AlphaFoldDB" id="A0A3B6HYL8"/>
<name>A0A3B6HYL8_WHEAT</name>
<proteinExistence type="inferred from homology"/>
<dbReference type="RefSeq" id="XP_044364257.1">
    <property type="nucleotide sequence ID" value="XM_044508322.1"/>
</dbReference>
<feature type="region of interest" description="Disordered" evidence="5">
    <location>
        <begin position="104"/>
        <end position="254"/>
    </location>
</feature>
<feature type="compositionally biased region" description="Basic and acidic residues" evidence="5">
    <location>
        <begin position="244"/>
        <end position="254"/>
    </location>
</feature>
<evidence type="ECO:0000256" key="1">
    <source>
        <dbReference type="ARBA" id="ARBA00008956"/>
    </source>
</evidence>
<evidence type="ECO:0000256" key="2">
    <source>
        <dbReference type="ARBA" id="ARBA00022782"/>
    </source>
</evidence>
<dbReference type="Gramene" id="TraesCS4A03G0548200.1">
    <property type="protein sequence ID" value="TraesCS4A03G0548200.1.CDS1"/>
    <property type="gene ID" value="TraesCS4A03G0548200"/>
</dbReference>
<dbReference type="PANTHER" id="PTHR31791">
    <property type="entry name" value="FRIGIDA-LIKE PROTEIN 3-RELATED"/>
    <property type="match status" value="1"/>
</dbReference>
<evidence type="ECO:0000256" key="3">
    <source>
        <dbReference type="ARBA" id="ARBA00023089"/>
    </source>
</evidence>
<organism evidence="6">
    <name type="scientific">Triticum aestivum</name>
    <name type="common">Wheat</name>
    <dbReference type="NCBI Taxonomy" id="4565"/>
    <lineage>
        <taxon>Eukaryota</taxon>
        <taxon>Viridiplantae</taxon>
        <taxon>Streptophyta</taxon>
        <taxon>Embryophyta</taxon>
        <taxon>Tracheophyta</taxon>
        <taxon>Spermatophyta</taxon>
        <taxon>Magnoliopsida</taxon>
        <taxon>Liliopsida</taxon>
        <taxon>Poales</taxon>
        <taxon>Poaceae</taxon>
        <taxon>BOP clade</taxon>
        <taxon>Pooideae</taxon>
        <taxon>Triticodae</taxon>
        <taxon>Triticeae</taxon>
        <taxon>Triticinae</taxon>
        <taxon>Triticum</taxon>
    </lineage>
</organism>
<dbReference type="GeneID" id="123086564"/>
<feature type="region of interest" description="Disordered" evidence="5">
    <location>
        <begin position="535"/>
        <end position="580"/>
    </location>
</feature>
<dbReference type="Pfam" id="PF07899">
    <property type="entry name" value="Frigida"/>
    <property type="match status" value="1"/>
</dbReference>
<keyword evidence="4" id="KW-0217">Developmental protein</keyword>
<protein>
    <recommendedName>
        <fullName evidence="4">FRIGIDA-like protein</fullName>
    </recommendedName>
</protein>
<dbReference type="GO" id="GO:0009908">
    <property type="term" value="P:flower development"/>
    <property type="evidence" value="ECO:0007669"/>
    <property type="project" value="UniProtKB-KW"/>
</dbReference>
<keyword evidence="7" id="KW-1185">Reference proteome</keyword>
<dbReference type="PaxDb" id="4565-Traes_4AL_DFFEABB2B.1"/>
<evidence type="ECO:0000256" key="4">
    <source>
        <dbReference type="RuleBase" id="RU364012"/>
    </source>
</evidence>
<feature type="compositionally biased region" description="Low complexity" evidence="5">
    <location>
        <begin position="535"/>
        <end position="553"/>
    </location>
</feature>
<feature type="compositionally biased region" description="Acidic residues" evidence="5">
    <location>
        <begin position="119"/>
        <end position="188"/>
    </location>
</feature>